<accession>A0ACC1XLY2</accession>
<proteinExistence type="predicted"/>
<comment type="caution">
    <text evidence="1">The sequence shown here is derived from an EMBL/GenBank/DDBJ whole genome shotgun (WGS) entry which is preliminary data.</text>
</comment>
<sequence>MTIPVDSLTFKPSALASPSPASVQSNLCRRLANASSIVATANVVPGQLLLPQPNGINSKSRPLKSMLGFKNLSGLNSSGSSNNPGSLPIARAFIITPDFAGMSYPPTLTSFVGCRGSNNGSGGCNLSVSFITAFR</sequence>
<reference evidence="1 2" key="1">
    <citation type="journal article" date="2023" name="Science">
        <title>Complex scaffold remodeling in plant triterpene biosynthesis.</title>
        <authorList>
            <person name="De La Pena R."/>
            <person name="Hodgson H."/>
            <person name="Liu J.C."/>
            <person name="Stephenson M.J."/>
            <person name="Martin A.C."/>
            <person name="Owen C."/>
            <person name="Harkess A."/>
            <person name="Leebens-Mack J."/>
            <person name="Jimenez L.E."/>
            <person name="Osbourn A."/>
            <person name="Sattely E.S."/>
        </authorList>
    </citation>
    <scope>NUCLEOTIDE SEQUENCE [LARGE SCALE GENOMIC DNA]</scope>
    <source>
        <strain evidence="2">cv. JPN11</strain>
        <tissue evidence="1">Leaf</tissue>
    </source>
</reference>
<protein>
    <submittedName>
        <fullName evidence="1">RNA polymerase, subunit H/Rpb5, conserved site-containing protein</fullName>
    </submittedName>
</protein>
<evidence type="ECO:0000313" key="2">
    <source>
        <dbReference type="Proteomes" id="UP001164539"/>
    </source>
</evidence>
<name>A0ACC1XLY2_MELAZ</name>
<organism evidence="1 2">
    <name type="scientific">Melia azedarach</name>
    <name type="common">Chinaberry tree</name>
    <dbReference type="NCBI Taxonomy" id="155640"/>
    <lineage>
        <taxon>Eukaryota</taxon>
        <taxon>Viridiplantae</taxon>
        <taxon>Streptophyta</taxon>
        <taxon>Embryophyta</taxon>
        <taxon>Tracheophyta</taxon>
        <taxon>Spermatophyta</taxon>
        <taxon>Magnoliopsida</taxon>
        <taxon>eudicotyledons</taxon>
        <taxon>Gunneridae</taxon>
        <taxon>Pentapetalae</taxon>
        <taxon>rosids</taxon>
        <taxon>malvids</taxon>
        <taxon>Sapindales</taxon>
        <taxon>Meliaceae</taxon>
        <taxon>Melia</taxon>
    </lineage>
</organism>
<keyword evidence="2" id="KW-1185">Reference proteome</keyword>
<evidence type="ECO:0000313" key="1">
    <source>
        <dbReference type="EMBL" id="KAJ4712447.1"/>
    </source>
</evidence>
<gene>
    <name evidence="1" type="ORF">OWV82_014691</name>
</gene>
<dbReference type="Proteomes" id="UP001164539">
    <property type="component" value="Chromosome 8"/>
</dbReference>
<dbReference type="EMBL" id="CM051401">
    <property type="protein sequence ID" value="KAJ4712447.1"/>
    <property type="molecule type" value="Genomic_DNA"/>
</dbReference>